<accession>A0ABU4GBC2</accession>
<dbReference type="SUPFAM" id="SSF53850">
    <property type="entry name" value="Periplasmic binding protein-like II"/>
    <property type="match status" value="1"/>
</dbReference>
<evidence type="ECO:0000259" key="5">
    <source>
        <dbReference type="PROSITE" id="PS50931"/>
    </source>
</evidence>
<comment type="caution">
    <text evidence="6">The sequence shown here is derived from an EMBL/GenBank/DDBJ whole genome shotgun (WGS) entry which is preliminary data.</text>
</comment>
<proteinExistence type="inferred from homology"/>
<protein>
    <submittedName>
        <fullName evidence="6">LysR family transcriptional regulator</fullName>
    </submittedName>
</protein>
<sequence length="300" mass="33965">MKDLSASYLKAIAEYGSISNAAKGLFISQPYLSKYIQRLEKELGVEVINRQSTPVTLTYAGERYLHYMDDVDDVIQTMLNEIHSISNLKKGRLKIGVSHFLSTYTLHQLLPDFMLRYPGIEIELVEDATETLEALLVQNQIDVCFNSLPITNHDILYEFLYDEYNYIVIPPNHPLSVNCVPEDEFDPAVLDGEKFIVTKPGVGLRRFTNQILAEYQIHPQIILETSNTENALRLANKGVAITIVPQCVIENASEKIEACLYPLKDPAFKSHIVLSYRKGAQLTPATLAFIELAREKFPRS</sequence>
<evidence type="ECO:0000256" key="4">
    <source>
        <dbReference type="ARBA" id="ARBA00023163"/>
    </source>
</evidence>
<dbReference type="PROSITE" id="PS50931">
    <property type="entry name" value="HTH_LYSR"/>
    <property type="match status" value="1"/>
</dbReference>
<organism evidence="6 7">
    <name type="scientific">Sporosarcina saromensis</name>
    <dbReference type="NCBI Taxonomy" id="359365"/>
    <lineage>
        <taxon>Bacteria</taxon>
        <taxon>Bacillati</taxon>
        <taxon>Bacillota</taxon>
        <taxon>Bacilli</taxon>
        <taxon>Bacillales</taxon>
        <taxon>Caryophanaceae</taxon>
        <taxon>Sporosarcina</taxon>
    </lineage>
</organism>
<evidence type="ECO:0000256" key="2">
    <source>
        <dbReference type="ARBA" id="ARBA00023015"/>
    </source>
</evidence>
<dbReference type="Pfam" id="PF00126">
    <property type="entry name" value="HTH_1"/>
    <property type="match status" value="1"/>
</dbReference>
<evidence type="ECO:0000313" key="7">
    <source>
        <dbReference type="Proteomes" id="UP001282284"/>
    </source>
</evidence>
<dbReference type="SUPFAM" id="SSF46785">
    <property type="entry name" value="Winged helix' DNA-binding domain"/>
    <property type="match status" value="1"/>
</dbReference>
<feature type="domain" description="HTH lysR-type" evidence="5">
    <location>
        <begin position="1"/>
        <end position="58"/>
    </location>
</feature>
<reference evidence="6 7" key="1">
    <citation type="submission" date="2023-06" db="EMBL/GenBank/DDBJ databases">
        <title>Sporosarcina sp. nov., isolated from Korean traditional fermented seafood 'Jeotgal'.</title>
        <authorList>
            <person name="Yang A.I."/>
            <person name="Shin N.-R."/>
        </authorList>
    </citation>
    <scope>NUCLEOTIDE SEQUENCE [LARGE SCALE GENOMIC DNA]</scope>
    <source>
        <strain evidence="6 7">KCTC13119</strain>
    </source>
</reference>
<dbReference type="EMBL" id="JAUBDI010000015">
    <property type="protein sequence ID" value="MDW0114298.1"/>
    <property type="molecule type" value="Genomic_DNA"/>
</dbReference>
<dbReference type="PRINTS" id="PR00039">
    <property type="entry name" value="HTHLYSR"/>
</dbReference>
<evidence type="ECO:0000256" key="1">
    <source>
        <dbReference type="ARBA" id="ARBA00009437"/>
    </source>
</evidence>
<gene>
    <name evidence="6" type="ORF">QT711_13960</name>
</gene>
<name>A0ABU4GBC2_9BACL</name>
<dbReference type="InterPro" id="IPR036388">
    <property type="entry name" value="WH-like_DNA-bd_sf"/>
</dbReference>
<keyword evidence="7" id="KW-1185">Reference proteome</keyword>
<dbReference type="InterPro" id="IPR005119">
    <property type="entry name" value="LysR_subst-bd"/>
</dbReference>
<dbReference type="Pfam" id="PF03466">
    <property type="entry name" value="LysR_substrate"/>
    <property type="match status" value="1"/>
</dbReference>
<comment type="similarity">
    <text evidence="1">Belongs to the LysR transcriptional regulatory family.</text>
</comment>
<evidence type="ECO:0000256" key="3">
    <source>
        <dbReference type="ARBA" id="ARBA00023125"/>
    </source>
</evidence>
<dbReference type="InterPro" id="IPR036390">
    <property type="entry name" value="WH_DNA-bd_sf"/>
</dbReference>
<dbReference type="CDD" id="cd05466">
    <property type="entry name" value="PBP2_LTTR_substrate"/>
    <property type="match status" value="1"/>
</dbReference>
<keyword evidence="4" id="KW-0804">Transcription</keyword>
<dbReference type="InterPro" id="IPR000847">
    <property type="entry name" value="LysR_HTH_N"/>
</dbReference>
<keyword evidence="2" id="KW-0805">Transcription regulation</keyword>
<dbReference type="Gene3D" id="3.40.190.290">
    <property type="match status" value="1"/>
</dbReference>
<dbReference type="Gene3D" id="1.10.10.10">
    <property type="entry name" value="Winged helix-like DNA-binding domain superfamily/Winged helix DNA-binding domain"/>
    <property type="match status" value="1"/>
</dbReference>
<dbReference type="PANTHER" id="PTHR30419">
    <property type="entry name" value="HTH-TYPE TRANSCRIPTIONAL REGULATOR YBHD"/>
    <property type="match status" value="1"/>
</dbReference>
<evidence type="ECO:0000313" key="6">
    <source>
        <dbReference type="EMBL" id="MDW0114298.1"/>
    </source>
</evidence>
<dbReference type="InterPro" id="IPR050950">
    <property type="entry name" value="HTH-type_LysR_regulators"/>
</dbReference>
<dbReference type="RefSeq" id="WP_317945239.1">
    <property type="nucleotide sequence ID" value="NZ_JAUBDI010000015.1"/>
</dbReference>
<keyword evidence="3" id="KW-0238">DNA-binding</keyword>
<dbReference type="Proteomes" id="UP001282284">
    <property type="component" value="Unassembled WGS sequence"/>
</dbReference>